<dbReference type="GO" id="GO:0007155">
    <property type="term" value="P:cell adhesion"/>
    <property type="evidence" value="ECO:0007669"/>
    <property type="project" value="UniProtKB-KW"/>
</dbReference>
<evidence type="ECO:0000256" key="13">
    <source>
        <dbReference type="SAM" id="Phobius"/>
    </source>
</evidence>
<evidence type="ECO:0000256" key="12">
    <source>
        <dbReference type="SAM" id="MobiDB-lite"/>
    </source>
</evidence>
<evidence type="ECO:0000256" key="10">
    <source>
        <dbReference type="ARBA" id="ARBA00037814"/>
    </source>
</evidence>
<accession>A0A8C7CWH2</accession>
<evidence type="ECO:0000256" key="11">
    <source>
        <dbReference type="ARBA" id="ARBA00040427"/>
    </source>
</evidence>
<feature type="transmembrane region" description="Helical" evidence="13">
    <location>
        <begin position="226"/>
        <end position="247"/>
    </location>
</feature>
<sequence length="311" mass="32160">MGTFSAWSIFLVVSLLAVKVLSQEFGDFDLSDALDDGDVTKAPAAATPKPKPVPSGADLDLSDFFGEGDKITTTKAPSKVPPKVPATKAPLKPKPKPDDTQADFDFGPGLRPGLLPRATKGPRNPPRPHPAGDEFDLSDALDPKNDIGGKDKNKGQADKGIGGGGKGAGASNNRGGNGGGSFSDGDLFDVGKDNTYNPDKGKGGRNGGPSTADDNNYDTMAETGTIAGIVSAVGVALVGAVTSYISYQKKKFCFSIQQSLNADLVKTDNPDAVVATEPQVQQTLLEPPNAEPPKRRHPVVALAVTPTPLTS</sequence>
<dbReference type="PANTHER" id="PTHR15076:SF12">
    <property type="entry name" value="CD99 ANTIGEN-LIKE PROTEIN 2"/>
    <property type="match status" value="1"/>
</dbReference>
<keyword evidence="6" id="KW-0130">Cell adhesion</keyword>
<dbReference type="Pfam" id="PF12301">
    <property type="entry name" value="CD99L2"/>
    <property type="match status" value="1"/>
</dbReference>
<evidence type="ECO:0000256" key="1">
    <source>
        <dbReference type="ARBA" id="ARBA00004282"/>
    </source>
</evidence>
<evidence type="ECO:0000256" key="6">
    <source>
        <dbReference type="ARBA" id="ARBA00022889"/>
    </source>
</evidence>
<evidence type="ECO:0000256" key="5">
    <source>
        <dbReference type="ARBA" id="ARBA00022729"/>
    </source>
</evidence>
<evidence type="ECO:0000256" key="2">
    <source>
        <dbReference type="ARBA" id="ARBA00008763"/>
    </source>
</evidence>
<proteinExistence type="inferred from homology"/>
<dbReference type="Ensembl" id="ENSOKIT00005006399.1">
    <property type="protein sequence ID" value="ENSOKIP00005006003.1"/>
    <property type="gene ID" value="ENSOKIG00005002764.1"/>
</dbReference>
<evidence type="ECO:0000256" key="9">
    <source>
        <dbReference type="ARBA" id="ARBA00023136"/>
    </source>
</evidence>
<gene>
    <name evidence="15" type="primary">CD99L2</name>
</gene>
<evidence type="ECO:0000313" key="16">
    <source>
        <dbReference type="Proteomes" id="UP000694557"/>
    </source>
</evidence>
<dbReference type="GO" id="GO:0005886">
    <property type="term" value="C:plasma membrane"/>
    <property type="evidence" value="ECO:0007669"/>
    <property type="project" value="UniProtKB-SubCell"/>
</dbReference>
<evidence type="ECO:0000256" key="7">
    <source>
        <dbReference type="ARBA" id="ARBA00022949"/>
    </source>
</evidence>
<evidence type="ECO:0000256" key="8">
    <source>
        <dbReference type="ARBA" id="ARBA00022989"/>
    </source>
</evidence>
<reference evidence="15" key="2">
    <citation type="submission" date="2025-09" db="UniProtKB">
        <authorList>
            <consortium name="Ensembl"/>
        </authorList>
    </citation>
    <scope>IDENTIFICATION</scope>
</reference>
<name>A0A8C7CWH2_ONCKI</name>
<feature type="chain" id="PRO_5034821897" description="CD99 antigen-like protein 2" evidence="14">
    <location>
        <begin position="23"/>
        <end position="311"/>
    </location>
</feature>
<dbReference type="GeneTree" id="ENSGT00940000154344"/>
<keyword evidence="16" id="KW-1185">Reference proteome</keyword>
<evidence type="ECO:0000256" key="3">
    <source>
        <dbReference type="ARBA" id="ARBA00022475"/>
    </source>
</evidence>
<comment type="subcellular location">
    <subcellularLocation>
        <location evidence="1">Cell junction</location>
    </subcellularLocation>
    <subcellularLocation>
        <location evidence="10">Cell membrane</location>
        <topology evidence="10">Single-pass type I membrane protein</topology>
        <orientation evidence="10">Extracellular side</orientation>
    </subcellularLocation>
</comment>
<dbReference type="PANTHER" id="PTHR15076">
    <property type="entry name" value="CD99/MIC2 PROTEIN RELATED"/>
    <property type="match status" value="1"/>
</dbReference>
<comment type="similarity">
    <text evidence="2">Belongs to the CD99 family.</text>
</comment>
<keyword evidence="7" id="KW-0965">Cell junction</keyword>
<dbReference type="GO" id="GO:0070161">
    <property type="term" value="C:anchoring junction"/>
    <property type="evidence" value="ECO:0007669"/>
    <property type="project" value="UniProtKB-SubCell"/>
</dbReference>
<keyword evidence="9 13" id="KW-0472">Membrane</keyword>
<feature type="compositionally biased region" description="Basic and acidic residues" evidence="12">
    <location>
        <begin position="141"/>
        <end position="157"/>
    </location>
</feature>
<dbReference type="InterPro" id="IPR022078">
    <property type="entry name" value="CD99L2"/>
</dbReference>
<keyword evidence="4 13" id="KW-0812">Transmembrane</keyword>
<evidence type="ECO:0000256" key="4">
    <source>
        <dbReference type="ARBA" id="ARBA00022692"/>
    </source>
</evidence>
<feature type="region of interest" description="Disordered" evidence="12">
    <location>
        <begin position="31"/>
        <end position="214"/>
    </location>
</feature>
<dbReference type="Proteomes" id="UP000694557">
    <property type="component" value="Unassembled WGS sequence"/>
</dbReference>
<evidence type="ECO:0000313" key="15">
    <source>
        <dbReference type="Ensembl" id="ENSOKIP00005006003.1"/>
    </source>
</evidence>
<protein>
    <recommendedName>
        <fullName evidence="11">CD99 antigen-like protein 2</fullName>
    </recommendedName>
</protein>
<reference evidence="15" key="1">
    <citation type="submission" date="2025-08" db="UniProtKB">
        <authorList>
            <consortium name="Ensembl"/>
        </authorList>
    </citation>
    <scope>IDENTIFICATION</scope>
</reference>
<keyword evidence="3" id="KW-1003">Cell membrane</keyword>
<evidence type="ECO:0000256" key="14">
    <source>
        <dbReference type="SAM" id="SignalP"/>
    </source>
</evidence>
<keyword evidence="8 13" id="KW-1133">Transmembrane helix</keyword>
<dbReference type="AlphaFoldDB" id="A0A8C7CWH2"/>
<organism evidence="15 16">
    <name type="scientific">Oncorhynchus kisutch</name>
    <name type="common">Coho salmon</name>
    <name type="synonym">Salmo kisutch</name>
    <dbReference type="NCBI Taxonomy" id="8019"/>
    <lineage>
        <taxon>Eukaryota</taxon>
        <taxon>Metazoa</taxon>
        <taxon>Chordata</taxon>
        <taxon>Craniata</taxon>
        <taxon>Vertebrata</taxon>
        <taxon>Euteleostomi</taxon>
        <taxon>Actinopterygii</taxon>
        <taxon>Neopterygii</taxon>
        <taxon>Teleostei</taxon>
        <taxon>Protacanthopterygii</taxon>
        <taxon>Salmoniformes</taxon>
        <taxon>Salmonidae</taxon>
        <taxon>Salmoninae</taxon>
        <taxon>Oncorhynchus</taxon>
    </lineage>
</organism>
<keyword evidence="5 14" id="KW-0732">Signal</keyword>
<feature type="signal peptide" evidence="14">
    <location>
        <begin position="1"/>
        <end position="22"/>
    </location>
</feature>